<comment type="caution">
    <text evidence="1">The sequence shown here is derived from an EMBL/GenBank/DDBJ whole genome shotgun (WGS) entry which is preliminary data.</text>
</comment>
<sequence length="72" mass="7654">VQVMSTISKDDAGSRAFRHRVDSAATIATGPDNVLSTTTQYIADMFEVDPDGGALWTGAKYDAAEFGVETRA</sequence>
<reference evidence="1" key="1">
    <citation type="journal article" date="2015" name="Nature">
        <title>Complex archaea that bridge the gap between prokaryotes and eukaryotes.</title>
        <authorList>
            <person name="Spang A."/>
            <person name="Saw J.H."/>
            <person name="Jorgensen S.L."/>
            <person name="Zaremba-Niedzwiedzka K."/>
            <person name="Martijn J."/>
            <person name="Lind A.E."/>
            <person name="van Eijk R."/>
            <person name="Schleper C."/>
            <person name="Guy L."/>
            <person name="Ettema T.J."/>
        </authorList>
    </citation>
    <scope>NUCLEOTIDE SEQUENCE</scope>
</reference>
<gene>
    <name evidence="1" type="ORF">LCGC14_1806650</name>
</gene>
<protein>
    <submittedName>
        <fullName evidence="1">Uncharacterized protein</fullName>
    </submittedName>
</protein>
<dbReference type="AlphaFoldDB" id="A0A0F9J2M9"/>
<feature type="non-terminal residue" evidence="1">
    <location>
        <position position="1"/>
    </location>
</feature>
<name>A0A0F9J2M9_9ZZZZ</name>
<proteinExistence type="predicted"/>
<dbReference type="EMBL" id="LAZR01017486">
    <property type="protein sequence ID" value="KKM00221.1"/>
    <property type="molecule type" value="Genomic_DNA"/>
</dbReference>
<evidence type="ECO:0000313" key="1">
    <source>
        <dbReference type="EMBL" id="KKM00221.1"/>
    </source>
</evidence>
<organism evidence="1">
    <name type="scientific">marine sediment metagenome</name>
    <dbReference type="NCBI Taxonomy" id="412755"/>
    <lineage>
        <taxon>unclassified sequences</taxon>
        <taxon>metagenomes</taxon>
        <taxon>ecological metagenomes</taxon>
    </lineage>
</organism>
<accession>A0A0F9J2M9</accession>